<sequence>MLIGTCSMKVIMYEVSSLKGKRQILKSLIERIKSRFNVSIAEVGEQDKWKIAEIGFCCVSNSSKHVDEMINNVIHFIEMDGRVDITECQVEIL</sequence>
<proteinExistence type="predicted"/>
<reference evidence="1 2" key="1">
    <citation type="submission" date="2017-06" db="EMBL/GenBank/DDBJ databases">
        <authorList>
            <person name="Kim H.J."/>
            <person name="Triplett B.A."/>
        </authorList>
    </citation>
    <scope>NUCLEOTIDE SEQUENCE [LARGE SCALE GENOMIC DNA]</scope>
    <source>
        <strain evidence="1 2">SCA</strain>
    </source>
</reference>
<dbReference type="InterPro" id="IPR007546">
    <property type="entry name" value="DUF503"/>
</dbReference>
<dbReference type="OrthoDB" id="9809023at2"/>
<name>A0A239H6I7_9FIRM</name>
<keyword evidence="2" id="KW-1185">Reference proteome</keyword>
<protein>
    <recommendedName>
        <fullName evidence="3">YlxP-like protein</fullName>
    </recommendedName>
</protein>
<dbReference type="AlphaFoldDB" id="A0A239H6I7"/>
<dbReference type="Gene3D" id="3.30.70.1120">
    <property type="entry name" value="TT1725-like"/>
    <property type="match status" value="1"/>
</dbReference>
<dbReference type="PANTHER" id="PTHR36441">
    <property type="entry name" value="HYPOTHETICAL CYTOSOLIC PROTEIN"/>
    <property type="match status" value="1"/>
</dbReference>
<evidence type="ECO:0000313" key="1">
    <source>
        <dbReference type="EMBL" id="SNS76413.1"/>
    </source>
</evidence>
<dbReference type="Pfam" id="PF04456">
    <property type="entry name" value="DUF503"/>
    <property type="match status" value="1"/>
</dbReference>
<dbReference type="EMBL" id="FZOJ01000020">
    <property type="protein sequence ID" value="SNS76413.1"/>
    <property type="molecule type" value="Genomic_DNA"/>
</dbReference>
<accession>A0A239H6I7</accession>
<gene>
    <name evidence="1" type="ORF">SAMN05446037_102022</name>
</gene>
<dbReference type="PANTHER" id="PTHR36441:SF1">
    <property type="entry name" value="DUF503 DOMAIN-CONTAINING PROTEIN"/>
    <property type="match status" value="1"/>
</dbReference>
<evidence type="ECO:0000313" key="2">
    <source>
        <dbReference type="Proteomes" id="UP000198304"/>
    </source>
</evidence>
<dbReference type="RefSeq" id="WP_089284074.1">
    <property type="nucleotide sequence ID" value="NZ_FZOJ01000020.1"/>
</dbReference>
<organism evidence="1 2">
    <name type="scientific">Anaerovirgula multivorans</name>
    <dbReference type="NCBI Taxonomy" id="312168"/>
    <lineage>
        <taxon>Bacteria</taxon>
        <taxon>Bacillati</taxon>
        <taxon>Bacillota</taxon>
        <taxon>Clostridia</taxon>
        <taxon>Peptostreptococcales</taxon>
        <taxon>Natronincolaceae</taxon>
        <taxon>Anaerovirgula</taxon>
    </lineage>
</organism>
<evidence type="ECO:0008006" key="3">
    <source>
        <dbReference type="Google" id="ProtNLM"/>
    </source>
</evidence>
<dbReference type="SUPFAM" id="SSF103007">
    <property type="entry name" value="Hypothetical protein TT1725"/>
    <property type="match status" value="1"/>
</dbReference>
<dbReference type="InterPro" id="IPR036746">
    <property type="entry name" value="TT1725-like_sf"/>
</dbReference>
<dbReference type="Proteomes" id="UP000198304">
    <property type="component" value="Unassembled WGS sequence"/>
</dbReference>